<evidence type="ECO:0000313" key="2">
    <source>
        <dbReference type="Proteomes" id="UP001501747"/>
    </source>
</evidence>
<gene>
    <name evidence="1" type="ORF">GCM10022247_68550</name>
</gene>
<sequence>MASLPESAALTAKLRAADLCLALDPEPMKKYGSKQTTTPGPGLLGCKILSGNSGAADPVHRFEVSTRIYTEIDRAKDRDVEEEAGGHKVFRSEKQLIDSGCTYRLPIAESGYAFIVEGYKAVGQGQRATWPEACADTKAYTGAIAAKLLSFPARTAPPTGKSLLGKDPCAAQAQVVAEFPGWTVERVGRATTYACEIVLTKAGDPYSYELGLDFHLNVEQAVTADTPAVSIAGLSGIRLSKNFMPGLPEYCTLSLNYRSSEPKGSKNAHLIGVDLQPKPVKRGGTPPQSLSPCAVVDKIAPIVVRSAG</sequence>
<accession>A0ABP7U0I6</accession>
<protein>
    <submittedName>
        <fullName evidence="1">Uncharacterized protein</fullName>
    </submittedName>
</protein>
<evidence type="ECO:0000313" key="1">
    <source>
        <dbReference type="EMBL" id="GAA4033786.1"/>
    </source>
</evidence>
<proteinExistence type="predicted"/>
<name>A0ABP7U0I6_9PSEU</name>
<dbReference type="EMBL" id="BAABAL010000024">
    <property type="protein sequence ID" value="GAA4033786.1"/>
    <property type="molecule type" value="Genomic_DNA"/>
</dbReference>
<dbReference type="Proteomes" id="UP001501747">
    <property type="component" value="Unassembled WGS sequence"/>
</dbReference>
<comment type="caution">
    <text evidence="1">The sequence shown here is derived from an EMBL/GenBank/DDBJ whole genome shotgun (WGS) entry which is preliminary data.</text>
</comment>
<organism evidence="1 2">
    <name type="scientific">Allokutzneria multivorans</name>
    <dbReference type="NCBI Taxonomy" id="1142134"/>
    <lineage>
        <taxon>Bacteria</taxon>
        <taxon>Bacillati</taxon>
        <taxon>Actinomycetota</taxon>
        <taxon>Actinomycetes</taxon>
        <taxon>Pseudonocardiales</taxon>
        <taxon>Pseudonocardiaceae</taxon>
        <taxon>Allokutzneria</taxon>
    </lineage>
</organism>
<keyword evidence="2" id="KW-1185">Reference proteome</keyword>
<reference evidence="2" key="1">
    <citation type="journal article" date="2019" name="Int. J. Syst. Evol. Microbiol.">
        <title>The Global Catalogue of Microorganisms (GCM) 10K type strain sequencing project: providing services to taxonomists for standard genome sequencing and annotation.</title>
        <authorList>
            <consortium name="The Broad Institute Genomics Platform"/>
            <consortium name="The Broad Institute Genome Sequencing Center for Infectious Disease"/>
            <person name="Wu L."/>
            <person name="Ma J."/>
        </authorList>
    </citation>
    <scope>NUCLEOTIDE SEQUENCE [LARGE SCALE GENOMIC DNA]</scope>
    <source>
        <strain evidence="2">JCM 17342</strain>
    </source>
</reference>